<reference evidence="6" key="1">
    <citation type="submission" date="2021-01" db="EMBL/GenBank/DDBJ databases">
        <title>Modified the classification status of verrucomicrobia.</title>
        <authorList>
            <person name="Feng X."/>
        </authorList>
    </citation>
    <scope>NUCLEOTIDE SEQUENCE</scope>
    <source>
        <strain evidence="6">KCTC 13126</strain>
    </source>
</reference>
<evidence type="ECO:0000259" key="5">
    <source>
        <dbReference type="PROSITE" id="PS50110"/>
    </source>
</evidence>
<dbReference type="AlphaFoldDB" id="A0A934RVY4"/>
<name>A0A934RVY4_9BACT</name>
<keyword evidence="1 3" id="KW-0597">Phosphoprotein</keyword>
<dbReference type="PRINTS" id="PR00038">
    <property type="entry name" value="HTHLUXR"/>
</dbReference>
<dbReference type="PROSITE" id="PS50110">
    <property type="entry name" value="RESPONSE_REGULATORY"/>
    <property type="match status" value="1"/>
</dbReference>
<evidence type="ECO:0000313" key="7">
    <source>
        <dbReference type="Proteomes" id="UP000617628"/>
    </source>
</evidence>
<organism evidence="6 7">
    <name type="scientific">Pelagicoccus mobilis</name>
    <dbReference type="NCBI Taxonomy" id="415221"/>
    <lineage>
        <taxon>Bacteria</taxon>
        <taxon>Pseudomonadati</taxon>
        <taxon>Verrucomicrobiota</taxon>
        <taxon>Opitutia</taxon>
        <taxon>Puniceicoccales</taxon>
        <taxon>Pelagicoccaceae</taxon>
        <taxon>Pelagicoccus</taxon>
    </lineage>
</organism>
<keyword evidence="7" id="KW-1185">Reference proteome</keyword>
<evidence type="ECO:0000259" key="4">
    <source>
        <dbReference type="PROSITE" id="PS50043"/>
    </source>
</evidence>
<dbReference type="InterPro" id="IPR016032">
    <property type="entry name" value="Sig_transdc_resp-reg_C-effctor"/>
</dbReference>
<dbReference type="InterPro" id="IPR000792">
    <property type="entry name" value="Tscrpt_reg_LuxR_C"/>
</dbReference>
<dbReference type="SMART" id="SM00421">
    <property type="entry name" value="HTH_LUXR"/>
    <property type="match status" value="1"/>
</dbReference>
<protein>
    <submittedName>
        <fullName evidence="6">Response regulator transcription factor</fullName>
    </submittedName>
</protein>
<evidence type="ECO:0000313" key="6">
    <source>
        <dbReference type="EMBL" id="MBK1875791.1"/>
    </source>
</evidence>
<dbReference type="InterPro" id="IPR011006">
    <property type="entry name" value="CheY-like_superfamily"/>
</dbReference>
<comment type="caution">
    <text evidence="6">The sequence shown here is derived from an EMBL/GenBank/DDBJ whole genome shotgun (WGS) entry which is preliminary data.</text>
</comment>
<dbReference type="InterPro" id="IPR001789">
    <property type="entry name" value="Sig_transdc_resp-reg_receiver"/>
</dbReference>
<feature type="domain" description="Response regulatory" evidence="5">
    <location>
        <begin position="5"/>
        <end position="122"/>
    </location>
</feature>
<dbReference type="Pfam" id="PF00196">
    <property type="entry name" value="GerE"/>
    <property type="match status" value="1"/>
</dbReference>
<dbReference type="PROSITE" id="PS00622">
    <property type="entry name" value="HTH_LUXR_1"/>
    <property type="match status" value="1"/>
</dbReference>
<dbReference type="EMBL" id="JAENIL010000004">
    <property type="protein sequence ID" value="MBK1875791.1"/>
    <property type="molecule type" value="Genomic_DNA"/>
</dbReference>
<dbReference type="GO" id="GO:0006355">
    <property type="term" value="P:regulation of DNA-templated transcription"/>
    <property type="evidence" value="ECO:0007669"/>
    <property type="project" value="InterPro"/>
</dbReference>
<accession>A0A934RVY4</accession>
<evidence type="ECO:0000256" key="2">
    <source>
        <dbReference type="ARBA" id="ARBA00023125"/>
    </source>
</evidence>
<dbReference type="SUPFAM" id="SSF46894">
    <property type="entry name" value="C-terminal effector domain of the bipartite response regulators"/>
    <property type="match status" value="1"/>
</dbReference>
<dbReference type="SUPFAM" id="SSF52172">
    <property type="entry name" value="CheY-like"/>
    <property type="match status" value="1"/>
</dbReference>
<keyword evidence="2" id="KW-0238">DNA-binding</keyword>
<dbReference type="InterPro" id="IPR039420">
    <property type="entry name" value="WalR-like"/>
</dbReference>
<proteinExistence type="predicted"/>
<dbReference type="Gene3D" id="3.40.50.2300">
    <property type="match status" value="1"/>
</dbReference>
<dbReference type="PANTHER" id="PTHR43214">
    <property type="entry name" value="TWO-COMPONENT RESPONSE REGULATOR"/>
    <property type="match status" value="1"/>
</dbReference>
<dbReference type="GO" id="GO:0003677">
    <property type="term" value="F:DNA binding"/>
    <property type="evidence" value="ECO:0007669"/>
    <property type="project" value="UniProtKB-KW"/>
</dbReference>
<dbReference type="RefSeq" id="WP_200354008.1">
    <property type="nucleotide sequence ID" value="NZ_JAENIL010000004.1"/>
</dbReference>
<gene>
    <name evidence="6" type="ORF">JIN87_02865</name>
</gene>
<dbReference type="Pfam" id="PF00072">
    <property type="entry name" value="Response_reg"/>
    <property type="match status" value="1"/>
</dbReference>
<feature type="modified residue" description="4-aspartylphosphate" evidence="3">
    <location>
        <position position="57"/>
    </location>
</feature>
<dbReference type="InterPro" id="IPR058245">
    <property type="entry name" value="NreC/VraR/RcsB-like_REC"/>
</dbReference>
<sequence length="212" mass="23365">MTPKRVWVVEDDTVYRRMLSRVLNRSDEISECRVFPSCIEFFDALENWQRPDMVLMDLGLPEMSGVEGIQELAEKAPDVSVVVLTVFSEKEKVFEALEAGASGYLLKSATGPEIIKGLQEVSLGGSALSPAVAKIVLEDIRKPTPTDNYKLATREIEVLEKLALGMSVKEIATALDISKSTVSTYLERLYQKLQVQSQSGAVAKALRSGIIK</sequence>
<dbReference type="PROSITE" id="PS50043">
    <property type="entry name" value="HTH_LUXR_2"/>
    <property type="match status" value="1"/>
</dbReference>
<dbReference type="CDD" id="cd17535">
    <property type="entry name" value="REC_NarL-like"/>
    <property type="match status" value="1"/>
</dbReference>
<dbReference type="GO" id="GO:0000160">
    <property type="term" value="P:phosphorelay signal transduction system"/>
    <property type="evidence" value="ECO:0007669"/>
    <property type="project" value="InterPro"/>
</dbReference>
<dbReference type="CDD" id="cd06170">
    <property type="entry name" value="LuxR_C_like"/>
    <property type="match status" value="1"/>
</dbReference>
<dbReference type="Proteomes" id="UP000617628">
    <property type="component" value="Unassembled WGS sequence"/>
</dbReference>
<evidence type="ECO:0000256" key="3">
    <source>
        <dbReference type="PROSITE-ProRule" id="PRU00169"/>
    </source>
</evidence>
<feature type="domain" description="HTH luxR-type" evidence="4">
    <location>
        <begin position="144"/>
        <end position="209"/>
    </location>
</feature>
<dbReference type="SMART" id="SM00448">
    <property type="entry name" value="REC"/>
    <property type="match status" value="1"/>
</dbReference>
<evidence type="ECO:0000256" key="1">
    <source>
        <dbReference type="ARBA" id="ARBA00022553"/>
    </source>
</evidence>